<dbReference type="EMBL" id="CP104562">
    <property type="protein sequence ID" value="UXH77984.1"/>
    <property type="molecule type" value="Genomic_DNA"/>
</dbReference>
<dbReference type="Pfam" id="PF18160">
    <property type="entry name" value="SLATT_5"/>
    <property type="match status" value="1"/>
</dbReference>
<protein>
    <submittedName>
        <fullName evidence="3">SLATT domain-containing protein</fullName>
    </submittedName>
</protein>
<keyword evidence="1" id="KW-0472">Membrane</keyword>
<feature type="transmembrane region" description="Helical" evidence="1">
    <location>
        <begin position="31"/>
        <end position="51"/>
    </location>
</feature>
<keyword evidence="1" id="KW-0812">Transmembrane</keyword>
<keyword evidence="1" id="KW-1133">Transmembrane helix</keyword>
<feature type="transmembrane region" description="Helical" evidence="1">
    <location>
        <begin position="180"/>
        <end position="210"/>
    </location>
</feature>
<dbReference type="RefSeq" id="WP_261757748.1">
    <property type="nucleotide sequence ID" value="NZ_CP104562.2"/>
</dbReference>
<evidence type="ECO:0000313" key="4">
    <source>
        <dbReference type="Proteomes" id="UP001064933"/>
    </source>
</evidence>
<proteinExistence type="predicted"/>
<accession>A0ABY6AXS0</accession>
<name>A0ABY6AXS0_9BURK</name>
<organism evidence="3 4">
    <name type="scientific">Roseateles amylovorans</name>
    <dbReference type="NCBI Taxonomy" id="2978473"/>
    <lineage>
        <taxon>Bacteria</taxon>
        <taxon>Pseudomonadati</taxon>
        <taxon>Pseudomonadota</taxon>
        <taxon>Betaproteobacteria</taxon>
        <taxon>Burkholderiales</taxon>
        <taxon>Sphaerotilaceae</taxon>
        <taxon>Roseateles</taxon>
    </lineage>
</organism>
<evidence type="ECO:0000256" key="1">
    <source>
        <dbReference type="SAM" id="Phobius"/>
    </source>
</evidence>
<evidence type="ECO:0000259" key="2">
    <source>
        <dbReference type="Pfam" id="PF18160"/>
    </source>
</evidence>
<feature type="transmembrane region" description="Helical" evidence="1">
    <location>
        <begin position="63"/>
        <end position="82"/>
    </location>
</feature>
<feature type="domain" description="SMODS and SLOG-associating 2TM effector" evidence="2">
    <location>
        <begin position="1"/>
        <end position="203"/>
    </location>
</feature>
<dbReference type="InterPro" id="IPR041115">
    <property type="entry name" value="SLATT_5"/>
</dbReference>
<evidence type="ECO:0000313" key="3">
    <source>
        <dbReference type="EMBL" id="UXH77984.1"/>
    </source>
</evidence>
<dbReference type="NCBIfam" id="NF033631">
    <property type="entry name" value="SLATT_5"/>
    <property type="match status" value="1"/>
</dbReference>
<reference evidence="3" key="1">
    <citation type="submission" date="2022-10" db="EMBL/GenBank/DDBJ databases">
        <title>Characterization and whole genome sequencing of a new Roseateles species, isolated from fresh water.</title>
        <authorList>
            <person name="Guliayeva D.Y."/>
            <person name="Akhremchuk A.E."/>
            <person name="Sikolenko M.A."/>
            <person name="Valentovich L.N."/>
            <person name="Sidarenka A.V."/>
        </authorList>
    </citation>
    <scope>NUCLEOTIDE SEQUENCE</scope>
    <source>
        <strain evidence="3">BIM B-1768</strain>
    </source>
</reference>
<dbReference type="Proteomes" id="UP001064933">
    <property type="component" value="Chromosome"/>
</dbReference>
<sequence length="213" mass="23476">MNQFLADLRTTAWRTAGARYNAARRLKRREWLSTCSLALLSAVSIAVAFAQKVFASPNTAVDNYLTAVAMGVGVLLLTLSLLEWGAGYGARAQELHGNAEHLTNFQQKIALRLAASSSGAPITFQEADALRAEYEDIKDNCSANHQPIDDALFRAQKRLDPVFRVKQEESGAPRMGQLKAFCIGVLWFCAEAWFFGLVWIIVACSIAYAFRLA</sequence>
<gene>
    <name evidence="3" type="ORF">N4261_24005</name>
</gene>
<keyword evidence="4" id="KW-1185">Reference proteome</keyword>